<dbReference type="InterPro" id="IPR011701">
    <property type="entry name" value="MFS"/>
</dbReference>
<name>A0ABY9T6T5_BREBE</name>
<feature type="transmembrane region" description="Helical" evidence="7">
    <location>
        <begin position="45"/>
        <end position="64"/>
    </location>
</feature>
<keyword evidence="4 7" id="KW-0812">Transmembrane</keyword>
<dbReference type="PANTHER" id="PTHR23501:SF170">
    <property type="entry name" value="MULTIDRUG RESISTANCE PROTEIN 3"/>
    <property type="match status" value="1"/>
</dbReference>
<sequence>MTYDKRTIRFITGGLLLGLILASIDQTIVSTAMPSVTKELGGLGMYSWVFSVYMLASTTSMPLYGKMADLFGRKKMYLLGLLLFLAGSLLCGLARDMTELIAFRAVQGLGAGALMPIAFTIIADVYPPERIGKFQGLFSAVFAVSSVLGPAIGGLIVQELDWGWVFFINLPIGIPAFLLVAYSLKEAKGTSRRSIDWAGAVTLCAAILSLLTGMVSIGDGQETAAGQNGLTSGTPWLLAASVVFFALFLWIETKAQEPILPLGLFKLPVIAFGNLAGFFVSAGLFSAIAYIPLYAQGVIGASPSASGYLLTPLMLATVVTSNLGGHLMSKVSYRAILMPSLATMAVGFLLLSWIPADSSLFLLILVLIVIGLGMGAVYPTLGTAAVRAVEPVNRGVATSSSQFFRSIGGTIGVSVTGSLLARKLSAEAGNVTDALHAEQMQHFAGAQTLLDAAARASLPPDVLIALRQALGHSLQMVFLLGFVFVCISLLATFFLGKARLLPIAVPKSGSDEQSAQDS</sequence>
<protein>
    <submittedName>
        <fullName evidence="9">MDR family MFS transporter</fullName>
    </submittedName>
</protein>
<evidence type="ECO:0000256" key="3">
    <source>
        <dbReference type="ARBA" id="ARBA00022475"/>
    </source>
</evidence>
<evidence type="ECO:0000256" key="2">
    <source>
        <dbReference type="ARBA" id="ARBA00022448"/>
    </source>
</evidence>
<keyword evidence="2" id="KW-0813">Transport</keyword>
<reference evidence="9 10" key="1">
    <citation type="submission" date="2023-09" db="EMBL/GenBank/DDBJ databases">
        <title>Complete Genome and Methylome dissection of Bacillus brevis NEB573 original source of BbsI restriction endonuclease.</title>
        <authorList>
            <person name="Fomenkov A."/>
            <person name="Roberts R.D."/>
        </authorList>
    </citation>
    <scope>NUCLEOTIDE SEQUENCE [LARGE SCALE GENOMIC DNA]</scope>
    <source>
        <strain evidence="9 10">NEB573</strain>
    </source>
</reference>
<feature type="transmembrane region" description="Helical" evidence="7">
    <location>
        <begin position="335"/>
        <end position="354"/>
    </location>
</feature>
<evidence type="ECO:0000313" key="10">
    <source>
        <dbReference type="Proteomes" id="UP001256827"/>
    </source>
</evidence>
<proteinExistence type="predicted"/>
<feature type="transmembrane region" description="Helical" evidence="7">
    <location>
        <begin position="162"/>
        <end position="182"/>
    </location>
</feature>
<feature type="transmembrane region" description="Helical" evidence="7">
    <location>
        <begin position="137"/>
        <end position="156"/>
    </location>
</feature>
<dbReference type="InterPro" id="IPR036259">
    <property type="entry name" value="MFS_trans_sf"/>
</dbReference>
<dbReference type="Proteomes" id="UP001256827">
    <property type="component" value="Chromosome"/>
</dbReference>
<evidence type="ECO:0000256" key="4">
    <source>
        <dbReference type="ARBA" id="ARBA00022692"/>
    </source>
</evidence>
<evidence type="ECO:0000256" key="6">
    <source>
        <dbReference type="ARBA" id="ARBA00023136"/>
    </source>
</evidence>
<dbReference type="PRINTS" id="PR01036">
    <property type="entry name" value="TCRTETB"/>
</dbReference>
<feature type="transmembrane region" description="Helical" evidence="7">
    <location>
        <begin position="235"/>
        <end position="251"/>
    </location>
</feature>
<feature type="transmembrane region" description="Helical" evidence="7">
    <location>
        <begin position="476"/>
        <end position="496"/>
    </location>
</feature>
<dbReference type="Gene3D" id="1.20.1720.10">
    <property type="entry name" value="Multidrug resistance protein D"/>
    <property type="match status" value="1"/>
</dbReference>
<dbReference type="Pfam" id="PF07690">
    <property type="entry name" value="MFS_1"/>
    <property type="match status" value="1"/>
</dbReference>
<feature type="transmembrane region" description="Helical" evidence="7">
    <location>
        <begin position="194"/>
        <end position="215"/>
    </location>
</feature>
<evidence type="ECO:0000256" key="7">
    <source>
        <dbReference type="SAM" id="Phobius"/>
    </source>
</evidence>
<dbReference type="PANTHER" id="PTHR23501">
    <property type="entry name" value="MAJOR FACILITATOR SUPERFAMILY"/>
    <property type="match status" value="1"/>
</dbReference>
<evidence type="ECO:0000259" key="8">
    <source>
        <dbReference type="PROSITE" id="PS50850"/>
    </source>
</evidence>
<keyword evidence="10" id="KW-1185">Reference proteome</keyword>
<dbReference type="RefSeq" id="WP_310769906.1">
    <property type="nucleotide sequence ID" value="NZ_CP134050.1"/>
</dbReference>
<dbReference type="Gene3D" id="1.20.1250.20">
    <property type="entry name" value="MFS general substrate transporter like domains"/>
    <property type="match status" value="1"/>
</dbReference>
<keyword evidence="5 7" id="KW-1133">Transmembrane helix</keyword>
<dbReference type="PROSITE" id="PS50850">
    <property type="entry name" value="MFS"/>
    <property type="match status" value="1"/>
</dbReference>
<dbReference type="SUPFAM" id="SSF103473">
    <property type="entry name" value="MFS general substrate transporter"/>
    <property type="match status" value="1"/>
</dbReference>
<keyword evidence="3" id="KW-1003">Cell membrane</keyword>
<feature type="transmembrane region" description="Helical" evidence="7">
    <location>
        <begin position="76"/>
        <end position="95"/>
    </location>
</feature>
<feature type="transmembrane region" description="Helical" evidence="7">
    <location>
        <begin position="272"/>
        <end position="293"/>
    </location>
</feature>
<dbReference type="CDD" id="cd17502">
    <property type="entry name" value="MFS_Azr1_MDR_like"/>
    <property type="match status" value="1"/>
</dbReference>
<dbReference type="InterPro" id="IPR020846">
    <property type="entry name" value="MFS_dom"/>
</dbReference>
<evidence type="ECO:0000256" key="1">
    <source>
        <dbReference type="ARBA" id="ARBA00004651"/>
    </source>
</evidence>
<comment type="subcellular location">
    <subcellularLocation>
        <location evidence="1">Cell membrane</location>
        <topology evidence="1">Multi-pass membrane protein</topology>
    </subcellularLocation>
</comment>
<feature type="transmembrane region" description="Helical" evidence="7">
    <location>
        <begin position="360"/>
        <end position="378"/>
    </location>
</feature>
<dbReference type="EMBL" id="CP134050">
    <property type="protein sequence ID" value="WNC15804.1"/>
    <property type="molecule type" value="Genomic_DNA"/>
</dbReference>
<evidence type="ECO:0000313" key="9">
    <source>
        <dbReference type="EMBL" id="WNC15804.1"/>
    </source>
</evidence>
<evidence type="ECO:0000256" key="5">
    <source>
        <dbReference type="ARBA" id="ARBA00022989"/>
    </source>
</evidence>
<gene>
    <name evidence="9" type="ORF">RGB73_05580</name>
</gene>
<dbReference type="InterPro" id="IPR004638">
    <property type="entry name" value="EmrB-like"/>
</dbReference>
<feature type="transmembrane region" description="Helical" evidence="7">
    <location>
        <begin position="305"/>
        <end position="323"/>
    </location>
</feature>
<feature type="transmembrane region" description="Helical" evidence="7">
    <location>
        <begin position="101"/>
        <end position="125"/>
    </location>
</feature>
<dbReference type="NCBIfam" id="TIGR00711">
    <property type="entry name" value="efflux_EmrB"/>
    <property type="match status" value="1"/>
</dbReference>
<organism evidence="9 10">
    <name type="scientific">Brevibacillus brevis</name>
    <name type="common">Bacillus brevis</name>
    <dbReference type="NCBI Taxonomy" id="1393"/>
    <lineage>
        <taxon>Bacteria</taxon>
        <taxon>Bacillati</taxon>
        <taxon>Bacillota</taxon>
        <taxon>Bacilli</taxon>
        <taxon>Bacillales</taxon>
        <taxon>Paenibacillaceae</taxon>
        <taxon>Brevibacillus</taxon>
    </lineage>
</organism>
<accession>A0ABY9T6T5</accession>
<keyword evidence="6 7" id="KW-0472">Membrane</keyword>
<feature type="domain" description="Major facilitator superfamily (MFS) profile" evidence="8">
    <location>
        <begin position="11"/>
        <end position="500"/>
    </location>
</feature>